<dbReference type="Proteomes" id="UP000032180">
    <property type="component" value="Chromosome 1"/>
</dbReference>
<comment type="catalytic activity">
    <reaction evidence="4">
        <text>L-threonyl-[protein] + ATP = O-phospho-L-threonyl-[protein] + ADP + H(+)</text>
        <dbReference type="Rhea" id="RHEA:46608"/>
        <dbReference type="Rhea" id="RHEA-COMP:11060"/>
        <dbReference type="Rhea" id="RHEA-COMP:11605"/>
        <dbReference type="ChEBI" id="CHEBI:15378"/>
        <dbReference type="ChEBI" id="CHEBI:30013"/>
        <dbReference type="ChEBI" id="CHEBI:30616"/>
        <dbReference type="ChEBI" id="CHEBI:61977"/>
        <dbReference type="ChEBI" id="CHEBI:456216"/>
        <dbReference type="EC" id="2.7.11.1"/>
    </reaction>
</comment>
<feature type="domain" description="Bulb-type lectin" evidence="7">
    <location>
        <begin position="36"/>
        <end position="161"/>
    </location>
</feature>
<proteinExistence type="predicted"/>
<sequence>MGNTEAPSFSSAFVLPCVFVIAMAAVESAMVFADATDTVAADRPLSGSQRLLVSSRGKFALGFFQPESSHNWYLGIWYNQISKHTTVWVANRGSPITNPGTSQLTISTDGNMVLLDHSSRTPIWSTNISKITSNSTIGIILDTGNLVLADASNTSIILWQSFDHFGNTWLPSSKLGRNKFPGVSTRLVAWKSRNDPAPGVFSLELDPNGTSQYLLEWNSTKQYWKSGNWTGRIFADVPEMTGCYPSSTYSFDFISGENESESYFVYDVKDESVLTRQQRWTPVPVDGGEQARWWRPGGADWRRSG</sequence>
<reference evidence="9" key="2">
    <citation type="submission" date="2013-12" db="EMBL/GenBank/DDBJ databases">
        <authorList>
            <person name="Yu Y."/>
            <person name="Lee S."/>
            <person name="de Baynast K."/>
            <person name="Wissotski M."/>
            <person name="Liu L."/>
            <person name="Talag J."/>
            <person name="Goicoechea J."/>
            <person name="Angelova A."/>
            <person name="Jetty R."/>
            <person name="Kudrna D."/>
            <person name="Golser W."/>
            <person name="Rivera L."/>
            <person name="Zhang J."/>
            <person name="Wing R."/>
        </authorList>
    </citation>
    <scope>NUCLEOTIDE SEQUENCE</scope>
</reference>
<evidence type="ECO:0000256" key="2">
    <source>
        <dbReference type="ARBA" id="ARBA00012513"/>
    </source>
</evidence>
<dbReference type="AlphaFoldDB" id="A0A0D9V8C1"/>
<reference evidence="8" key="3">
    <citation type="submission" date="2015-04" db="UniProtKB">
        <authorList>
            <consortium name="EnsemblPlants"/>
        </authorList>
    </citation>
    <scope>IDENTIFICATION</scope>
</reference>
<dbReference type="GO" id="GO:0004674">
    <property type="term" value="F:protein serine/threonine kinase activity"/>
    <property type="evidence" value="ECO:0007669"/>
    <property type="project" value="UniProtKB-EC"/>
</dbReference>
<dbReference type="PROSITE" id="PS50927">
    <property type="entry name" value="BULB_LECTIN"/>
    <property type="match status" value="1"/>
</dbReference>
<evidence type="ECO:0000256" key="6">
    <source>
        <dbReference type="SAM" id="SignalP"/>
    </source>
</evidence>
<keyword evidence="6" id="KW-0732">Signal</keyword>
<reference evidence="8 9" key="1">
    <citation type="submission" date="2012-08" db="EMBL/GenBank/DDBJ databases">
        <title>Oryza genome evolution.</title>
        <authorList>
            <person name="Wing R.A."/>
        </authorList>
    </citation>
    <scope>NUCLEOTIDE SEQUENCE</scope>
</reference>
<dbReference type="FunFam" id="2.90.10.10:FF:000002">
    <property type="entry name" value="Serine/threonine-protein kinase"/>
    <property type="match status" value="1"/>
</dbReference>
<comment type="subcellular location">
    <subcellularLocation>
        <location evidence="1">Membrane</location>
        <topology evidence="1">Single-pass type I membrane protein</topology>
    </subcellularLocation>
</comment>
<dbReference type="STRING" id="77586.A0A0D9V8C1"/>
<evidence type="ECO:0000313" key="9">
    <source>
        <dbReference type="Proteomes" id="UP000032180"/>
    </source>
</evidence>
<dbReference type="InterPro" id="IPR001480">
    <property type="entry name" value="Bulb-type_lectin_dom"/>
</dbReference>
<dbReference type="EC" id="2.7.11.1" evidence="2"/>
<dbReference type="Gramene" id="LPERR01G33310.1">
    <property type="protein sequence ID" value="LPERR01G33310.1"/>
    <property type="gene ID" value="LPERR01G33310"/>
</dbReference>
<feature type="chain" id="PRO_5002347134" description="non-specific serine/threonine protein kinase" evidence="6">
    <location>
        <begin position="29"/>
        <end position="305"/>
    </location>
</feature>
<evidence type="ECO:0000259" key="7">
    <source>
        <dbReference type="PROSITE" id="PS50927"/>
    </source>
</evidence>
<keyword evidence="3" id="KW-0675">Receptor</keyword>
<dbReference type="PANTHER" id="PTHR32444:SF183">
    <property type="entry name" value="APPLE DOMAIN-CONTAINING PROTEIN"/>
    <property type="match status" value="1"/>
</dbReference>
<evidence type="ECO:0000256" key="5">
    <source>
        <dbReference type="ARBA" id="ARBA00048679"/>
    </source>
</evidence>
<protein>
    <recommendedName>
        <fullName evidence="2">non-specific serine/threonine protein kinase</fullName>
        <ecNumber evidence="2">2.7.11.1</ecNumber>
    </recommendedName>
</protein>
<dbReference type="SMART" id="SM00108">
    <property type="entry name" value="B_lectin"/>
    <property type="match status" value="1"/>
</dbReference>
<evidence type="ECO:0000256" key="4">
    <source>
        <dbReference type="ARBA" id="ARBA00047899"/>
    </source>
</evidence>
<dbReference type="GO" id="GO:0016020">
    <property type="term" value="C:membrane"/>
    <property type="evidence" value="ECO:0007669"/>
    <property type="project" value="UniProtKB-SubCell"/>
</dbReference>
<feature type="signal peptide" evidence="6">
    <location>
        <begin position="1"/>
        <end position="28"/>
    </location>
</feature>
<dbReference type="HOGENOM" id="CLU_000288_116_0_1"/>
<dbReference type="EnsemblPlants" id="LPERR01G33310.1">
    <property type="protein sequence ID" value="LPERR01G33310.1"/>
    <property type="gene ID" value="LPERR01G33310"/>
</dbReference>
<dbReference type="SUPFAM" id="SSF51110">
    <property type="entry name" value="alpha-D-mannose-specific plant lectins"/>
    <property type="match status" value="1"/>
</dbReference>
<dbReference type="GO" id="GO:0051707">
    <property type="term" value="P:response to other organism"/>
    <property type="evidence" value="ECO:0007669"/>
    <property type="project" value="UniProtKB-ARBA"/>
</dbReference>
<keyword evidence="9" id="KW-1185">Reference proteome</keyword>
<evidence type="ECO:0000313" key="8">
    <source>
        <dbReference type="EnsemblPlants" id="LPERR01G33310.1"/>
    </source>
</evidence>
<dbReference type="eggNOG" id="ENOG502QUMK">
    <property type="taxonomic scope" value="Eukaryota"/>
</dbReference>
<dbReference type="CDD" id="cd00028">
    <property type="entry name" value="B_lectin"/>
    <property type="match status" value="1"/>
</dbReference>
<dbReference type="InterPro" id="IPR036426">
    <property type="entry name" value="Bulb-type_lectin_dom_sf"/>
</dbReference>
<name>A0A0D9V8C1_9ORYZ</name>
<evidence type="ECO:0000256" key="1">
    <source>
        <dbReference type="ARBA" id="ARBA00004479"/>
    </source>
</evidence>
<evidence type="ECO:0000256" key="3">
    <source>
        <dbReference type="ARBA" id="ARBA00023170"/>
    </source>
</evidence>
<dbReference type="Pfam" id="PF01453">
    <property type="entry name" value="B_lectin"/>
    <property type="match status" value="1"/>
</dbReference>
<accession>A0A0D9V8C1</accession>
<comment type="catalytic activity">
    <reaction evidence="5">
        <text>L-seryl-[protein] + ATP = O-phospho-L-seryl-[protein] + ADP + H(+)</text>
        <dbReference type="Rhea" id="RHEA:17989"/>
        <dbReference type="Rhea" id="RHEA-COMP:9863"/>
        <dbReference type="Rhea" id="RHEA-COMP:11604"/>
        <dbReference type="ChEBI" id="CHEBI:15378"/>
        <dbReference type="ChEBI" id="CHEBI:29999"/>
        <dbReference type="ChEBI" id="CHEBI:30616"/>
        <dbReference type="ChEBI" id="CHEBI:83421"/>
        <dbReference type="ChEBI" id="CHEBI:456216"/>
        <dbReference type="EC" id="2.7.11.1"/>
    </reaction>
</comment>
<organism evidence="8 9">
    <name type="scientific">Leersia perrieri</name>
    <dbReference type="NCBI Taxonomy" id="77586"/>
    <lineage>
        <taxon>Eukaryota</taxon>
        <taxon>Viridiplantae</taxon>
        <taxon>Streptophyta</taxon>
        <taxon>Embryophyta</taxon>
        <taxon>Tracheophyta</taxon>
        <taxon>Spermatophyta</taxon>
        <taxon>Magnoliopsida</taxon>
        <taxon>Liliopsida</taxon>
        <taxon>Poales</taxon>
        <taxon>Poaceae</taxon>
        <taxon>BOP clade</taxon>
        <taxon>Oryzoideae</taxon>
        <taxon>Oryzeae</taxon>
        <taxon>Oryzinae</taxon>
        <taxon>Leersia</taxon>
    </lineage>
</organism>
<dbReference type="Gene3D" id="2.90.10.10">
    <property type="entry name" value="Bulb-type lectin domain"/>
    <property type="match status" value="1"/>
</dbReference>
<dbReference type="PANTHER" id="PTHR32444">
    <property type="entry name" value="BULB-TYPE LECTIN DOMAIN-CONTAINING PROTEIN"/>
    <property type="match status" value="1"/>
</dbReference>